<evidence type="ECO:0008006" key="4">
    <source>
        <dbReference type="Google" id="ProtNLM"/>
    </source>
</evidence>
<evidence type="ECO:0000313" key="2">
    <source>
        <dbReference type="EMBL" id="GAA0498053.1"/>
    </source>
</evidence>
<accession>A0ABP3LE20</accession>
<protein>
    <recommendedName>
        <fullName evidence="4">Secreted protein</fullName>
    </recommendedName>
</protein>
<sequence>MQLKTTAAAGLAAAALIMSATPAVAADTAAPTVSTKALKTQKCDEQHDITVCITYRTKGNAGAKTNQFVASVKNEGKATFNSRLSVTNQKTWHNDKRPKMKPDDYAEVVHKSKKNGHACAALYVGPNAGFPEWMACIN</sequence>
<dbReference type="RefSeq" id="WP_346100030.1">
    <property type="nucleotide sequence ID" value="NZ_BAAABY010000059.1"/>
</dbReference>
<evidence type="ECO:0000256" key="1">
    <source>
        <dbReference type="SAM" id="SignalP"/>
    </source>
</evidence>
<feature type="signal peptide" evidence="1">
    <location>
        <begin position="1"/>
        <end position="25"/>
    </location>
</feature>
<name>A0ABP3LE20_9ACTN</name>
<reference evidence="3" key="1">
    <citation type="journal article" date="2019" name="Int. J. Syst. Evol. Microbiol.">
        <title>The Global Catalogue of Microorganisms (GCM) 10K type strain sequencing project: providing services to taxonomists for standard genome sequencing and annotation.</title>
        <authorList>
            <consortium name="The Broad Institute Genomics Platform"/>
            <consortium name="The Broad Institute Genome Sequencing Center for Infectious Disease"/>
            <person name="Wu L."/>
            <person name="Ma J."/>
        </authorList>
    </citation>
    <scope>NUCLEOTIDE SEQUENCE [LARGE SCALE GENOMIC DNA]</scope>
    <source>
        <strain evidence="3">JCM 4805</strain>
    </source>
</reference>
<feature type="chain" id="PRO_5045552282" description="Secreted protein" evidence="1">
    <location>
        <begin position="26"/>
        <end position="138"/>
    </location>
</feature>
<gene>
    <name evidence="2" type="ORF">GCM10010361_74500</name>
</gene>
<evidence type="ECO:0000313" key="3">
    <source>
        <dbReference type="Proteomes" id="UP001500909"/>
    </source>
</evidence>
<comment type="caution">
    <text evidence="2">The sequence shown here is derived from an EMBL/GenBank/DDBJ whole genome shotgun (WGS) entry which is preliminary data.</text>
</comment>
<dbReference type="EMBL" id="BAAABY010000059">
    <property type="protein sequence ID" value="GAA0498053.1"/>
    <property type="molecule type" value="Genomic_DNA"/>
</dbReference>
<keyword evidence="3" id="KW-1185">Reference proteome</keyword>
<organism evidence="2 3">
    <name type="scientific">Streptomyces olivaceiscleroticus</name>
    <dbReference type="NCBI Taxonomy" id="68245"/>
    <lineage>
        <taxon>Bacteria</taxon>
        <taxon>Bacillati</taxon>
        <taxon>Actinomycetota</taxon>
        <taxon>Actinomycetes</taxon>
        <taxon>Kitasatosporales</taxon>
        <taxon>Streptomycetaceae</taxon>
        <taxon>Streptomyces</taxon>
    </lineage>
</organism>
<proteinExistence type="predicted"/>
<dbReference type="Proteomes" id="UP001500909">
    <property type="component" value="Unassembled WGS sequence"/>
</dbReference>
<keyword evidence="1" id="KW-0732">Signal</keyword>